<dbReference type="OrthoDB" id="9765195at2"/>
<dbReference type="InterPro" id="IPR001360">
    <property type="entry name" value="Glyco_hydro_1"/>
</dbReference>
<dbReference type="PRINTS" id="PR00131">
    <property type="entry name" value="GLHYDRLASE1"/>
</dbReference>
<sequence>MTQIDRRSMLAAAAMIAAAPAVSRAAAKRPSPAFPAGFLWGAATAPHQIEGNNVASDLWPLENQQPTIFAQPSGDACNSLELWASDLDIVKSLGLTSYRFGVEWARIEPEKGLFSQAMLDHYKAIVAGCHARGLKPLVTFNHFTAPRWFSAQGGWTNPESAQLFARYCDKVARAIGADIAMAMTLNEPNLLLILKPMLPPPVWDMQRQTLAAAAKRFGVEKYVCANVAALEDLDAIQTGLLAGHKAARAAIKAVRSDLPVGFTLSVLDDQAAGRNSIRDKVRAETYGAWLEVAKADDFIGVQNYERAVWNDKGRLPHPDGADVNWSGTEVWAPSLAGAVRYVHEATRVPVLVSEHGVGTGDDTLRARFIPAALEGLKQAIDDGVPVLGYMHWSLLDNFEWIFGYKPRFGLCSVDPATFARTPKPSASVLGAIARRNAL</sequence>
<dbReference type="eggNOG" id="COG2723">
    <property type="taxonomic scope" value="Bacteria"/>
</dbReference>
<feature type="signal peptide" evidence="5">
    <location>
        <begin position="1"/>
        <end position="25"/>
    </location>
</feature>
<evidence type="ECO:0000256" key="2">
    <source>
        <dbReference type="ARBA" id="ARBA00022801"/>
    </source>
</evidence>
<keyword evidence="3" id="KW-0326">Glycosidase</keyword>
<name>A0A031JJZ4_9SPHN</name>
<dbReference type="PANTHER" id="PTHR10353:SF36">
    <property type="entry name" value="LP05116P"/>
    <property type="match status" value="1"/>
</dbReference>
<dbReference type="Gene3D" id="3.20.20.80">
    <property type="entry name" value="Glycosidases"/>
    <property type="match status" value="1"/>
</dbReference>
<evidence type="ECO:0000256" key="5">
    <source>
        <dbReference type="SAM" id="SignalP"/>
    </source>
</evidence>
<dbReference type="SUPFAM" id="SSF51445">
    <property type="entry name" value="(Trans)glycosidases"/>
    <property type="match status" value="1"/>
</dbReference>
<accession>A0A031JJZ4</accession>
<evidence type="ECO:0000256" key="1">
    <source>
        <dbReference type="ARBA" id="ARBA00010838"/>
    </source>
</evidence>
<keyword evidence="2 7" id="KW-0378">Hydrolase</keyword>
<evidence type="ECO:0000256" key="3">
    <source>
        <dbReference type="ARBA" id="ARBA00023295"/>
    </source>
</evidence>
<reference evidence="7 8" key="1">
    <citation type="submission" date="2014-03" db="EMBL/GenBank/DDBJ databases">
        <title>Whole genome sequence of Novosphingobium resinovorum KF1.</title>
        <authorList>
            <person name="Gan H.M."/>
            <person name="Gan H.Y."/>
            <person name="Chew T.H."/>
            <person name="Savka M.A."/>
        </authorList>
    </citation>
    <scope>NUCLEOTIDE SEQUENCE [LARGE SCALE GENOMIC DNA]</scope>
    <source>
        <strain evidence="7 8">KF1</strain>
    </source>
</reference>
<evidence type="ECO:0000256" key="4">
    <source>
        <dbReference type="RuleBase" id="RU003690"/>
    </source>
</evidence>
<evidence type="ECO:0000313" key="6">
    <source>
        <dbReference type="EMBL" id="AOR79776.1"/>
    </source>
</evidence>
<dbReference type="InterPro" id="IPR017853">
    <property type="entry name" value="GH"/>
</dbReference>
<comment type="similarity">
    <text evidence="1 4">Belongs to the glycosyl hydrolase 1 family.</text>
</comment>
<evidence type="ECO:0000313" key="9">
    <source>
        <dbReference type="Proteomes" id="UP000094626"/>
    </source>
</evidence>
<dbReference type="InterPro" id="IPR006311">
    <property type="entry name" value="TAT_signal"/>
</dbReference>
<feature type="chain" id="PRO_5014496816" evidence="5">
    <location>
        <begin position="26"/>
        <end position="438"/>
    </location>
</feature>
<protein>
    <submittedName>
        <fullName evidence="6">Beta-glucosidase</fullName>
    </submittedName>
    <submittedName>
        <fullName evidence="7">Glycoside hydrolase family protein</fullName>
    </submittedName>
</protein>
<dbReference type="EMBL" id="CP017076">
    <property type="protein sequence ID" value="AOR79776.1"/>
    <property type="molecule type" value="Genomic_DNA"/>
</dbReference>
<dbReference type="GO" id="GO:0016052">
    <property type="term" value="P:carbohydrate catabolic process"/>
    <property type="evidence" value="ECO:0007669"/>
    <property type="project" value="TreeGrafter"/>
</dbReference>
<dbReference type="PROSITE" id="PS51318">
    <property type="entry name" value="TAT"/>
    <property type="match status" value="1"/>
</dbReference>
<organism evidence="7 8">
    <name type="scientific">Novosphingobium resinovorum</name>
    <dbReference type="NCBI Taxonomy" id="158500"/>
    <lineage>
        <taxon>Bacteria</taxon>
        <taxon>Pseudomonadati</taxon>
        <taxon>Pseudomonadota</taxon>
        <taxon>Alphaproteobacteria</taxon>
        <taxon>Sphingomonadales</taxon>
        <taxon>Sphingomonadaceae</taxon>
        <taxon>Novosphingobium</taxon>
    </lineage>
</organism>
<gene>
    <name evidence="6" type="ORF">BES08_23690</name>
    <name evidence="7" type="ORF">BV97_05046</name>
</gene>
<keyword evidence="6" id="KW-0614">Plasmid</keyword>
<dbReference type="GO" id="GO:0005829">
    <property type="term" value="C:cytosol"/>
    <property type="evidence" value="ECO:0007669"/>
    <property type="project" value="TreeGrafter"/>
</dbReference>
<dbReference type="KEGG" id="nre:BES08_23690"/>
<reference evidence="6" key="2">
    <citation type="submission" date="2016-08" db="EMBL/GenBank/DDBJ databases">
        <authorList>
            <person name="Seilhamer J.J."/>
        </authorList>
    </citation>
    <scope>NUCLEOTIDE SEQUENCE [LARGE SCALE GENOMIC DNA]</scope>
    <source>
        <strain evidence="6">SA1</strain>
        <plasmid evidence="6">pSA1</plasmid>
    </source>
</reference>
<geneLocation type="plasmid" evidence="6 9">
    <name>pSA1</name>
</geneLocation>
<keyword evidence="9" id="KW-1185">Reference proteome</keyword>
<dbReference type="RefSeq" id="WP_036529825.1">
    <property type="nucleotide sequence ID" value="NZ_CP017076.1"/>
</dbReference>
<reference evidence="9" key="3">
    <citation type="journal article" date="2017" name="J. Biotechnol.">
        <title>Complete genome sequence of Novosphingobium resinovorum SA1, a versatile xenobiotic-degrading bacterium capable of utilizing sulfanilic acid.</title>
        <authorList>
            <person name="Hegedus B."/>
            <person name="Kos P.B."/>
            <person name="Balint B."/>
            <person name="Maroti G."/>
            <person name="Gan H.M."/>
            <person name="Perei K."/>
            <person name="Rakhely G."/>
        </authorList>
    </citation>
    <scope>NUCLEOTIDE SEQUENCE [LARGE SCALE GENOMIC DNA]</scope>
    <source>
        <strain evidence="9">SA1</strain>
    </source>
</reference>
<dbReference type="PANTHER" id="PTHR10353">
    <property type="entry name" value="GLYCOSYL HYDROLASE"/>
    <property type="match status" value="1"/>
</dbReference>
<keyword evidence="5" id="KW-0732">Signal</keyword>
<evidence type="ECO:0000313" key="7">
    <source>
        <dbReference type="EMBL" id="EZP73035.1"/>
    </source>
</evidence>
<dbReference type="Proteomes" id="UP000024329">
    <property type="component" value="Unassembled WGS sequence"/>
</dbReference>
<dbReference type="PATRIC" id="fig|158500.4.peg.5124"/>
<dbReference type="Pfam" id="PF00232">
    <property type="entry name" value="Glyco_hydro_1"/>
    <property type="match status" value="2"/>
</dbReference>
<proteinExistence type="inferred from homology"/>
<dbReference type="Proteomes" id="UP000094626">
    <property type="component" value="Plasmid pSA1"/>
</dbReference>
<dbReference type="GO" id="GO:0008422">
    <property type="term" value="F:beta-glucosidase activity"/>
    <property type="evidence" value="ECO:0007669"/>
    <property type="project" value="TreeGrafter"/>
</dbReference>
<evidence type="ECO:0000313" key="8">
    <source>
        <dbReference type="Proteomes" id="UP000024329"/>
    </source>
</evidence>
<dbReference type="AlphaFoldDB" id="A0A031JJZ4"/>
<dbReference type="EMBL" id="JFYZ01000049">
    <property type="protein sequence ID" value="EZP73035.1"/>
    <property type="molecule type" value="Genomic_DNA"/>
</dbReference>